<dbReference type="AlphaFoldDB" id="A0A9P5MNP9"/>
<accession>A0A9P5MNP9</accession>
<evidence type="ECO:0000259" key="3">
    <source>
        <dbReference type="PROSITE" id="PS51061"/>
    </source>
</evidence>
<evidence type="ECO:0000313" key="5">
    <source>
        <dbReference type="Proteomes" id="UP000759537"/>
    </source>
</evidence>
<feature type="compositionally biased region" description="Polar residues" evidence="1">
    <location>
        <begin position="172"/>
        <end position="183"/>
    </location>
</feature>
<comment type="caution">
    <text evidence="4">The sequence shown here is derived from an EMBL/GenBank/DDBJ whole genome shotgun (WGS) entry which is preliminary data.</text>
</comment>
<feature type="compositionally biased region" description="Basic residues" evidence="1">
    <location>
        <begin position="13"/>
        <end position="26"/>
    </location>
</feature>
<organism evidence="4 5">
    <name type="scientific">Russula ochroleuca</name>
    <dbReference type="NCBI Taxonomy" id="152965"/>
    <lineage>
        <taxon>Eukaryota</taxon>
        <taxon>Fungi</taxon>
        <taxon>Dikarya</taxon>
        <taxon>Basidiomycota</taxon>
        <taxon>Agaricomycotina</taxon>
        <taxon>Agaricomycetes</taxon>
        <taxon>Russulales</taxon>
        <taxon>Russulaceae</taxon>
        <taxon>Russula</taxon>
    </lineage>
</organism>
<sequence>MRCNPTSTSLSRYPRKTTRIPRRRRAELRGTSPQANELAAARWAGPVYPVGCNNGQFSSIALVVPPLPQPLSPSRSEPCLLKRRIMTGRKHHGGRGRGRGYPDRGVDRGRGSGARGRGRGRGRGAPGYMDVYEEDWDFATDAMHFLPRNRRNAPKGRGGRLSSLDNSDNNSRYQTPVQETTFSRGNGSRYGRGRRGGHISPDSSRTEERAPKHRLDSKLHRVDASLSQLFYDDRPLLKPITFVPSKLPSLFLNEEEIFKPMAEEAGEQEASHAPTADRVFQIFHRGNLGPNSSESPSGAELPEIDFMDLGKIMNEIEVLEVETASSKNATNTKAEKAEDQTTAIAFEEPITGVRIDTRPSPVQDTLPSANHILFQRSDTRILGEGVEDDDEIIVYVAPNPRKGIHLSSTIQSSSAVAAIPPVADSDPVSGQVQQGTHTYDPPSTTAFPAESILAHFQTPSPISLPASTSGGVSNPVLSGSSMPARRARRPRRVSKRRVKRHVTFRSFGAIRAEVALRKVDPRRNEQRHGDSDVDWGVSTSEESIEDGGMLVDHDVDVFAMETFVKGMGIPSSAPVTADDEEDEEKSDGESGPESDGSSDEDDEELELADDTRMLISEDGDFAAVDALIESEDESTSDEEETQEGSFQARLDRLRKRTEGRPIKDVLKDELDGELGVDEGDSVIAQIQGILDDNDDILHVRDRKQRNRIFQAINRGNFEFEMDFTDSPARRKKKKFIPEELHEQWERDRAKKAERRRLRELERSAAALDPFTTKKGSKKKKARKARQAALLTSSLSLETVAGYMRRFVADIGGARTLPLPPMDRKMRKSVHELAHAFKLTSKSKNNGAARFTSLTKTSLSGVNVDEKAIAWIVGRRTSYVAREGGKGKGRAGTRIRPRDGEVVGEVRVFCREQSGADLFIFLFVKAAPKLDVSNIGFQMLSAMGWEEGGRIGAVGGLEAPLVAVIKTTKLGLGANRGSS</sequence>
<evidence type="ECO:0008006" key="6">
    <source>
        <dbReference type="Google" id="ProtNLM"/>
    </source>
</evidence>
<feature type="region of interest" description="Disordered" evidence="1">
    <location>
        <begin position="630"/>
        <end position="650"/>
    </location>
</feature>
<feature type="compositionally biased region" description="Basic residues" evidence="1">
    <location>
        <begin position="147"/>
        <end position="158"/>
    </location>
</feature>
<reference evidence="4" key="2">
    <citation type="journal article" date="2020" name="Nat. Commun.">
        <title>Large-scale genome sequencing of mycorrhizal fungi provides insights into the early evolution of symbiotic traits.</title>
        <authorList>
            <person name="Miyauchi S."/>
            <person name="Kiss E."/>
            <person name="Kuo A."/>
            <person name="Drula E."/>
            <person name="Kohler A."/>
            <person name="Sanchez-Garcia M."/>
            <person name="Morin E."/>
            <person name="Andreopoulos B."/>
            <person name="Barry K.W."/>
            <person name="Bonito G."/>
            <person name="Buee M."/>
            <person name="Carver A."/>
            <person name="Chen C."/>
            <person name="Cichocki N."/>
            <person name="Clum A."/>
            <person name="Culley D."/>
            <person name="Crous P.W."/>
            <person name="Fauchery L."/>
            <person name="Girlanda M."/>
            <person name="Hayes R.D."/>
            <person name="Keri Z."/>
            <person name="LaButti K."/>
            <person name="Lipzen A."/>
            <person name="Lombard V."/>
            <person name="Magnuson J."/>
            <person name="Maillard F."/>
            <person name="Murat C."/>
            <person name="Nolan M."/>
            <person name="Ohm R.A."/>
            <person name="Pangilinan J."/>
            <person name="Pereira M.F."/>
            <person name="Perotto S."/>
            <person name="Peter M."/>
            <person name="Pfister S."/>
            <person name="Riley R."/>
            <person name="Sitrit Y."/>
            <person name="Stielow J.B."/>
            <person name="Szollosi G."/>
            <person name="Zifcakova L."/>
            <person name="Stursova M."/>
            <person name="Spatafora J.W."/>
            <person name="Tedersoo L."/>
            <person name="Vaario L.M."/>
            <person name="Yamada A."/>
            <person name="Yan M."/>
            <person name="Wang P."/>
            <person name="Xu J."/>
            <person name="Bruns T."/>
            <person name="Baldrian P."/>
            <person name="Vilgalys R."/>
            <person name="Dunand C."/>
            <person name="Henrissat B."/>
            <person name="Grigoriev I.V."/>
            <person name="Hibbett D."/>
            <person name="Nagy L.G."/>
            <person name="Martin F.M."/>
        </authorList>
    </citation>
    <scope>NUCLEOTIDE SEQUENCE</scope>
    <source>
        <strain evidence="4">Prilba</strain>
    </source>
</reference>
<feature type="region of interest" description="Disordered" evidence="1">
    <location>
        <begin position="568"/>
        <end position="605"/>
    </location>
</feature>
<dbReference type="PANTHER" id="PTHR14195">
    <property type="entry name" value="G PATCH DOMAIN CONTAINING PROTEIN 2"/>
    <property type="match status" value="1"/>
</dbReference>
<evidence type="ECO:0000256" key="1">
    <source>
        <dbReference type="SAM" id="MobiDB-lite"/>
    </source>
</evidence>
<feature type="region of interest" description="Disordered" evidence="1">
    <location>
        <begin position="89"/>
        <end position="126"/>
    </location>
</feature>
<feature type="compositionally biased region" description="Basic residues" evidence="1">
    <location>
        <begin position="485"/>
        <end position="497"/>
    </location>
</feature>
<dbReference type="InterPro" id="IPR000467">
    <property type="entry name" value="G_patch_dom"/>
</dbReference>
<feature type="compositionally biased region" description="Acidic residues" evidence="1">
    <location>
        <begin position="630"/>
        <end position="642"/>
    </location>
</feature>
<dbReference type="Proteomes" id="UP000759537">
    <property type="component" value="Unassembled WGS sequence"/>
</dbReference>
<feature type="compositionally biased region" description="Basic residues" evidence="1">
    <location>
        <begin position="89"/>
        <end position="98"/>
    </location>
</feature>
<name>A0A9P5MNP9_9AGAM</name>
<dbReference type="Gene3D" id="3.30.1370.50">
    <property type="entry name" value="R3H-like domain"/>
    <property type="match status" value="1"/>
</dbReference>
<feature type="region of interest" description="Disordered" evidence="1">
    <location>
        <begin position="147"/>
        <end position="216"/>
    </location>
</feature>
<dbReference type="Pfam" id="PF01424">
    <property type="entry name" value="R3H"/>
    <property type="match status" value="1"/>
</dbReference>
<evidence type="ECO:0000313" key="4">
    <source>
        <dbReference type="EMBL" id="KAF8468002.1"/>
    </source>
</evidence>
<feature type="compositionally biased region" description="Polar residues" evidence="1">
    <location>
        <begin position="464"/>
        <end position="481"/>
    </location>
</feature>
<feature type="region of interest" description="Disordered" evidence="1">
    <location>
        <begin position="521"/>
        <end position="541"/>
    </location>
</feature>
<dbReference type="InterPro" id="IPR051189">
    <property type="entry name" value="Splicing_assoc_domain"/>
</dbReference>
<dbReference type="OrthoDB" id="21470at2759"/>
<gene>
    <name evidence="4" type="ORF">DFH94DRAFT_290816</name>
</gene>
<dbReference type="Pfam" id="PF01585">
    <property type="entry name" value="G-patch"/>
    <property type="match status" value="1"/>
</dbReference>
<feature type="compositionally biased region" description="Acidic residues" evidence="1">
    <location>
        <begin position="577"/>
        <end position="605"/>
    </location>
</feature>
<feature type="compositionally biased region" description="Basic and acidic residues" evidence="1">
    <location>
        <begin position="100"/>
        <end position="110"/>
    </location>
</feature>
<feature type="compositionally biased region" description="Basic and acidic residues" evidence="1">
    <location>
        <begin position="521"/>
        <end position="531"/>
    </location>
</feature>
<feature type="compositionally biased region" description="Polar residues" evidence="1">
    <location>
        <begin position="1"/>
        <end position="11"/>
    </location>
</feature>
<dbReference type="PROSITE" id="PS50174">
    <property type="entry name" value="G_PATCH"/>
    <property type="match status" value="1"/>
</dbReference>
<feature type="domain" description="G-patch" evidence="2">
    <location>
        <begin position="931"/>
        <end position="976"/>
    </location>
</feature>
<dbReference type="SUPFAM" id="SSF82708">
    <property type="entry name" value="R3H domain"/>
    <property type="match status" value="1"/>
</dbReference>
<evidence type="ECO:0000259" key="2">
    <source>
        <dbReference type="PROSITE" id="PS50174"/>
    </source>
</evidence>
<feature type="region of interest" description="Disordered" evidence="1">
    <location>
        <begin position="464"/>
        <end position="497"/>
    </location>
</feature>
<dbReference type="EMBL" id="WHVB01000034">
    <property type="protein sequence ID" value="KAF8468002.1"/>
    <property type="molecule type" value="Genomic_DNA"/>
</dbReference>
<reference evidence="4" key="1">
    <citation type="submission" date="2019-10" db="EMBL/GenBank/DDBJ databases">
        <authorList>
            <consortium name="DOE Joint Genome Institute"/>
            <person name="Kuo A."/>
            <person name="Miyauchi S."/>
            <person name="Kiss E."/>
            <person name="Drula E."/>
            <person name="Kohler A."/>
            <person name="Sanchez-Garcia M."/>
            <person name="Andreopoulos B."/>
            <person name="Barry K.W."/>
            <person name="Bonito G."/>
            <person name="Buee M."/>
            <person name="Carver A."/>
            <person name="Chen C."/>
            <person name="Cichocki N."/>
            <person name="Clum A."/>
            <person name="Culley D."/>
            <person name="Crous P.W."/>
            <person name="Fauchery L."/>
            <person name="Girlanda M."/>
            <person name="Hayes R."/>
            <person name="Keri Z."/>
            <person name="LaButti K."/>
            <person name="Lipzen A."/>
            <person name="Lombard V."/>
            <person name="Magnuson J."/>
            <person name="Maillard F."/>
            <person name="Morin E."/>
            <person name="Murat C."/>
            <person name="Nolan M."/>
            <person name="Ohm R."/>
            <person name="Pangilinan J."/>
            <person name="Pereira M."/>
            <person name="Perotto S."/>
            <person name="Peter M."/>
            <person name="Riley R."/>
            <person name="Sitrit Y."/>
            <person name="Stielow B."/>
            <person name="Szollosi G."/>
            <person name="Zifcakova L."/>
            <person name="Stursova M."/>
            <person name="Spatafora J.W."/>
            <person name="Tedersoo L."/>
            <person name="Vaario L.-M."/>
            <person name="Yamada A."/>
            <person name="Yan M."/>
            <person name="Wang P."/>
            <person name="Xu J."/>
            <person name="Bruns T."/>
            <person name="Baldrian P."/>
            <person name="Vilgalys R."/>
            <person name="Henrissat B."/>
            <person name="Grigoriev I.V."/>
            <person name="Hibbett D."/>
            <person name="Nagy L.G."/>
            <person name="Martin F.M."/>
        </authorList>
    </citation>
    <scope>NUCLEOTIDE SEQUENCE</scope>
    <source>
        <strain evidence="4">Prilba</strain>
    </source>
</reference>
<dbReference type="PROSITE" id="PS51061">
    <property type="entry name" value="R3H"/>
    <property type="match status" value="1"/>
</dbReference>
<dbReference type="GO" id="GO:0003676">
    <property type="term" value="F:nucleic acid binding"/>
    <property type="evidence" value="ECO:0007669"/>
    <property type="project" value="UniProtKB-UniRule"/>
</dbReference>
<feature type="compositionally biased region" description="Basic and acidic residues" evidence="1">
    <location>
        <begin position="204"/>
        <end position="216"/>
    </location>
</feature>
<keyword evidence="5" id="KW-1185">Reference proteome</keyword>
<feature type="region of interest" description="Disordered" evidence="1">
    <location>
        <begin position="1"/>
        <end position="33"/>
    </location>
</feature>
<dbReference type="SMART" id="SM00443">
    <property type="entry name" value="G_patch"/>
    <property type="match status" value="1"/>
</dbReference>
<feature type="compositionally biased region" description="Low complexity" evidence="1">
    <location>
        <begin position="161"/>
        <end position="171"/>
    </location>
</feature>
<dbReference type="InterPro" id="IPR036867">
    <property type="entry name" value="R3H_dom_sf"/>
</dbReference>
<dbReference type="InterPro" id="IPR001374">
    <property type="entry name" value="R3H_dom"/>
</dbReference>
<protein>
    <recommendedName>
        <fullName evidence="6">Protein SQS1</fullName>
    </recommendedName>
</protein>
<proteinExistence type="predicted"/>
<feature type="domain" description="R3H" evidence="3">
    <location>
        <begin position="793"/>
        <end position="857"/>
    </location>
</feature>